<dbReference type="FunFam" id="1.20.1250.20:FF:000003">
    <property type="entry name" value="Solute carrier family 17 member 3"/>
    <property type="match status" value="1"/>
</dbReference>
<feature type="transmembrane region" description="Helical" evidence="7">
    <location>
        <begin position="156"/>
        <end position="180"/>
    </location>
</feature>
<dbReference type="InterPro" id="IPR050382">
    <property type="entry name" value="MFS_Na/Anion_cotransporter"/>
</dbReference>
<feature type="domain" description="Major facilitator superfamily (MFS) profile" evidence="8">
    <location>
        <begin position="16"/>
        <end position="438"/>
    </location>
</feature>
<name>A0AAN9YAX4_9HEMI</name>
<feature type="transmembrane region" description="Helical" evidence="7">
    <location>
        <begin position="284"/>
        <end position="304"/>
    </location>
</feature>
<evidence type="ECO:0000259" key="8">
    <source>
        <dbReference type="PROSITE" id="PS50850"/>
    </source>
</evidence>
<dbReference type="GO" id="GO:0006820">
    <property type="term" value="P:monoatomic anion transport"/>
    <property type="evidence" value="ECO:0007669"/>
    <property type="project" value="TreeGrafter"/>
</dbReference>
<organism evidence="9 10">
    <name type="scientific">Parthenolecanium corni</name>
    <dbReference type="NCBI Taxonomy" id="536013"/>
    <lineage>
        <taxon>Eukaryota</taxon>
        <taxon>Metazoa</taxon>
        <taxon>Ecdysozoa</taxon>
        <taxon>Arthropoda</taxon>
        <taxon>Hexapoda</taxon>
        <taxon>Insecta</taxon>
        <taxon>Pterygota</taxon>
        <taxon>Neoptera</taxon>
        <taxon>Paraneoptera</taxon>
        <taxon>Hemiptera</taxon>
        <taxon>Sternorrhyncha</taxon>
        <taxon>Coccoidea</taxon>
        <taxon>Coccidae</taxon>
        <taxon>Parthenolecanium</taxon>
    </lineage>
</organism>
<dbReference type="Pfam" id="PF07690">
    <property type="entry name" value="MFS_1"/>
    <property type="match status" value="1"/>
</dbReference>
<keyword evidence="2" id="KW-0813">Transport</keyword>
<gene>
    <name evidence="9" type="ORF">V9T40_005568</name>
</gene>
<accession>A0AAN9YAX4</accession>
<dbReference type="PANTHER" id="PTHR11662:SF399">
    <property type="entry name" value="FI19708P1-RELATED"/>
    <property type="match status" value="1"/>
</dbReference>
<dbReference type="InterPro" id="IPR036259">
    <property type="entry name" value="MFS_trans_sf"/>
</dbReference>
<dbReference type="GO" id="GO:0016020">
    <property type="term" value="C:membrane"/>
    <property type="evidence" value="ECO:0007669"/>
    <property type="project" value="UniProtKB-SubCell"/>
</dbReference>
<evidence type="ECO:0000256" key="1">
    <source>
        <dbReference type="ARBA" id="ARBA00004141"/>
    </source>
</evidence>
<keyword evidence="3 7" id="KW-0812">Transmembrane</keyword>
<dbReference type="GO" id="GO:0015293">
    <property type="term" value="F:symporter activity"/>
    <property type="evidence" value="ECO:0007669"/>
    <property type="project" value="UniProtKB-KW"/>
</dbReference>
<proteinExistence type="predicted"/>
<evidence type="ECO:0000256" key="3">
    <source>
        <dbReference type="ARBA" id="ARBA00022692"/>
    </source>
</evidence>
<feature type="transmembrane region" description="Helical" evidence="7">
    <location>
        <begin position="186"/>
        <end position="206"/>
    </location>
</feature>
<dbReference type="AlphaFoldDB" id="A0AAN9YAX4"/>
<protein>
    <recommendedName>
        <fullName evidence="8">Major facilitator superfamily (MFS) profile domain-containing protein</fullName>
    </recommendedName>
</protein>
<dbReference type="PANTHER" id="PTHR11662">
    <property type="entry name" value="SOLUTE CARRIER FAMILY 17"/>
    <property type="match status" value="1"/>
</dbReference>
<keyword evidence="4" id="KW-0769">Symport</keyword>
<evidence type="ECO:0000313" key="10">
    <source>
        <dbReference type="Proteomes" id="UP001367676"/>
    </source>
</evidence>
<dbReference type="SUPFAM" id="SSF103473">
    <property type="entry name" value="MFS general substrate transporter"/>
    <property type="match status" value="1"/>
</dbReference>
<feature type="transmembrane region" description="Helical" evidence="7">
    <location>
        <begin position="94"/>
        <end position="117"/>
    </location>
</feature>
<dbReference type="InterPro" id="IPR011701">
    <property type="entry name" value="MFS"/>
</dbReference>
<reference evidence="9 10" key="1">
    <citation type="submission" date="2024-03" db="EMBL/GenBank/DDBJ databases">
        <title>Adaptation during the transition from Ophiocordyceps entomopathogen to insect associate is accompanied by gene loss and intensified selection.</title>
        <authorList>
            <person name="Ward C.M."/>
            <person name="Onetto C.A."/>
            <person name="Borneman A.R."/>
        </authorList>
    </citation>
    <scope>NUCLEOTIDE SEQUENCE [LARGE SCALE GENOMIC DNA]</scope>
    <source>
        <strain evidence="9">AWRI1</strain>
        <tissue evidence="9">Single Adult Female</tissue>
    </source>
</reference>
<dbReference type="InterPro" id="IPR020846">
    <property type="entry name" value="MFS_dom"/>
</dbReference>
<evidence type="ECO:0000256" key="7">
    <source>
        <dbReference type="SAM" id="Phobius"/>
    </source>
</evidence>
<dbReference type="Gene3D" id="1.20.1250.20">
    <property type="entry name" value="MFS general substrate transporter like domains"/>
    <property type="match status" value="2"/>
</dbReference>
<feature type="transmembrane region" description="Helical" evidence="7">
    <location>
        <begin position="415"/>
        <end position="433"/>
    </location>
</feature>
<feature type="transmembrane region" description="Helical" evidence="7">
    <location>
        <begin position="12"/>
        <end position="30"/>
    </location>
</feature>
<feature type="transmembrane region" description="Helical" evidence="7">
    <location>
        <begin position="349"/>
        <end position="369"/>
    </location>
</feature>
<feature type="transmembrane region" description="Helical" evidence="7">
    <location>
        <begin position="69"/>
        <end position="87"/>
    </location>
</feature>
<feature type="transmembrane region" description="Helical" evidence="7">
    <location>
        <begin position="375"/>
        <end position="395"/>
    </location>
</feature>
<evidence type="ECO:0000256" key="4">
    <source>
        <dbReference type="ARBA" id="ARBA00022847"/>
    </source>
</evidence>
<keyword evidence="6 7" id="KW-0472">Membrane</keyword>
<keyword evidence="5 7" id="KW-1133">Transmembrane helix</keyword>
<sequence length="463" mass="52241">MELTDAKFYKRKRYLVAAFVFLGWIVIYILRMNLSINIVDMTSDRIITVGNETWIRKAEFNWSLKEKGLILSAFFWGYAASFLGAFVAEKYGGVTTFGTGIALTGLLTILSPILIHWNLTAYILARILEGVFEGISAATSPEVLRPWSTPAERSRLIGGVTSGYVLGTMLGFPLCGTIAYYLNWEAVFYITGSMAMLWCLLWFSLISNNPNEDTWISSQERQYLKQMIPSTRGKIVYPWKQIIRSKPVWAYWNDRFVEAWSTSFLTYCLPIFIRDVHNVNIQDIGILSGIPHFCGMVGIMGGSVLADYLRNSRMLSISNVHKMYLSFAQFSAVVLLIIAALWKNFLVNIICFSFFRLFYTVSIVSYLTLPVDIAGPYSCFICGFGFTSAAVSYSLNPIVMGLLVTDHSIAQWSGYFLLLSVFNLWAGIVFYKYGSGDPQPWAFDHDSVNTAKQQSKEEITSAN</sequence>
<evidence type="ECO:0000256" key="2">
    <source>
        <dbReference type="ARBA" id="ARBA00022448"/>
    </source>
</evidence>
<dbReference type="EMBL" id="JBBCAQ010000003">
    <property type="protein sequence ID" value="KAK7604382.1"/>
    <property type="molecule type" value="Genomic_DNA"/>
</dbReference>
<evidence type="ECO:0000256" key="6">
    <source>
        <dbReference type="ARBA" id="ARBA00023136"/>
    </source>
</evidence>
<evidence type="ECO:0000256" key="5">
    <source>
        <dbReference type="ARBA" id="ARBA00022989"/>
    </source>
</evidence>
<dbReference type="FunFam" id="1.20.1250.20:FF:000423">
    <property type="entry name" value="Putative inorganic phosphate cotransporter-like Protein"/>
    <property type="match status" value="1"/>
</dbReference>
<evidence type="ECO:0000313" key="9">
    <source>
        <dbReference type="EMBL" id="KAK7604382.1"/>
    </source>
</evidence>
<keyword evidence="10" id="KW-1185">Reference proteome</keyword>
<comment type="caution">
    <text evidence="9">The sequence shown here is derived from an EMBL/GenBank/DDBJ whole genome shotgun (WGS) entry which is preliminary data.</text>
</comment>
<dbReference type="Proteomes" id="UP001367676">
    <property type="component" value="Unassembled WGS sequence"/>
</dbReference>
<comment type="subcellular location">
    <subcellularLocation>
        <location evidence="1">Membrane</location>
        <topology evidence="1">Multi-pass membrane protein</topology>
    </subcellularLocation>
</comment>
<dbReference type="PROSITE" id="PS50850">
    <property type="entry name" value="MFS"/>
    <property type="match status" value="1"/>
</dbReference>
<feature type="transmembrane region" description="Helical" evidence="7">
    <location>
        <begin position="324"/>
        <end position="342"/>
    </location>
</feature>